<gene>
    <name evidence="2" type="ORF">SAMN05444392_11065</name>
</gene>
<evidence type="ECO:0000313" key="3">
    <source>
        <dbReference type="Proteomes" id="UP000184476"/>
    </source>
</evidence>
<dbReference type="Gene3D" id="1.10.260.40">
    <property type="entry name" value="lambda repressor-like DNA-binding domains"/>
    <property type="match status" value="1"/>
</dbReference>
<reference evidence="2 3" key="1">
    <citation type="submission" date="2016-11" db="EMBL/GenBank/DDBJ databases">
        <authorList>
            <person name="Jaros S."/>
            <person name="Januszkiewicz K."/>
            <person name="Wedrychowicz H."/>
        </authorList>
    </citation>
    <scope>NUCLEOTIDE SEQUENCE [LARGE SCALE GENOMIC DNA]</scope>
    <source>
        <strain evidence="2 3">DSM 44666</strain>
    </source>
</reference>
<dbReference type="Proteomes" id="UP000184476">
    <property type="component" value="Unassembled WGS sequence"/>
</dbReference>
<organism evidence="2 3">
    <name type="scientific">Seinonella peptonophila</name>
    <dbReference type="NCBI Taxonomy" id="112248"/>
    <lineage>
        <taxon>Bacteria</taxon>
        <taxon>Bacillati</taxon>
        <taxon>Bacillota</taxon>
        <taxon>Bacilli</taxon>
        <taxon>Bacillales</taxon>
        <taxon>Thermoactinomycetaceae</taxon>
        <taxon>Seinonella</taxon>
    </lineage>
</organism>
<feature type="domain" description="HTH cro/C1-type" evidence="1">
    <location>
        <begin position="26"/>
        <end position="66"/>
    </location>
</feature>
<keyword evidence="3" id="KW-1185">Reference proteome</keyword>
<dbReference type="RefSeq" id="WP_073156009.1">
    <property type="nucleotide sequence ID" value="NZ_FQVL01000010.1"/>
</dbReference>
<dbReference type="SMART" id="SM00530">
    <property type="entry name" value="HTH_XRE"/>
    <property type="match status" value="1"/>
</dbReference>
<dbReference type="STRING" id="112248.SAMN05444392_11065"/>
<accession>A0A1M4ZQY8</accession>
<dbReference type="AlphaFoldDB" id="A0A1M4ZQY8"/>
<protein>
    <submittedName>
        <fullName evidence="2">Helix-turn-helix</fullName>
    </submittedName>
</protein>
<dbReference type="EMBL" id="FQVL01000010">
    <property type="protein sequence ID" value="SHF20431.1"/>
    <property type="molecule type" value="Genomic_DNA"/>
</dbReference>
<dbReference type="PROSITE" id="PS50943">
    <property type="entry name" value="HTH_CROC1"/>
    <property type="match status" value="1"/>
</dbReference>
<name>A0A1M4ZQY8_9BACL</name>
<evidence type="ECO:0000259" key="1">
    <source>
        <dbReference type="PROSITE" id="PS50943"/>
    </source>
</evidence>
<dbReference type="Pfam" id="PF01381">
    <property type="entry name" value="HTH_3"/>
    <property type="match status" value="1"/>
</dbReference>
<dbReference type="InterPro" id="IPR001387">
    <property type="entry name" value="Cro/C1-type_HTH"/>
</dbReference>
<proteinExistence type="predicted"/>
<dbReference type="GO" id="GO:0003677">
    <property type="term" value="F:DNA binding"/>
    <property type="evidence" value="ECO:0007669"/>
    <property type="project" value="InterPro"/>
</dbReference>
<dbReference type="InterPro" id="IPR010982">
    <property type="entry name" value="Lambda_DNA-bd_dom_sf"/>
</dbReference>
<dbReference type="OrthoDB" id="6386941at2"/>
<dbReference type="CDD" id="cd00093">
    <property type="entry name" value="HTH_XRE"/>
    <property type="match status" value="1"/>
</dbReference>
<evidence type="ECO:0000313" key="2">
    <source>
        <dbReference type="EMBL" id="SHF20431.1"/>
    </source>
</evidence>
<dbReference type="SUPFAM" id="SSF47413">
    <property type="entry name" value="lambda repressor-like DNA-binding domains"/>
    <property type="match status" value="1"/>
</dbReference>
<sequence>MNYICHIGSILQKRKEQGKPIDRYWLAEQLGIKYQMLNKYINNKADIPMSKAIKLSILLETPINELFTPKG</sequence>